<dbReference type="Proteomes" id="UP001188597">
    <property type="component" value="Unassembled WGS sequence"/>
</dbReference>
<evidence type="ECO:0000256" key="3">
    <source>
        <dbReference type="ARBA" id="ARBA00022898"/>
    </source>
</evidence>
<proteinExistence type="inferred from homology"/>
<dbReference type="PANTHER" id="PTHR31829:SF0">
    <property type="entry name" value="PYRIDOXAL 5'-PHOSPHATE SYNTHASE SUBUNIT SNZ1-RELATED"/>
    <property type="match status" value="1"/>
</dbReference>
<gene>
    <name evidence="8" type="ORF">RJ639_045850</name>
</gene>
<protein>
    <recommendedName>
        <fullName evidence="2">pyridoxal 5'-phosphate synthase (glutamine hydrolyzing)</fullName>
        <ecNumber evidence="2">4.3.3.6</ecNumber>
    </recommendedName>
</protein>
<dbReference type="GO" id="GO:0008615">
    <property type="term" value="P:pyridoxine biosynthetic process"/>
    <property type="evidence" value="ECO:0007669"/>
    <property type="project" value="TreeGrafter"/>
</dbReference>
<dbReference type="InterPro" id="IPR013785">
    <property type="entry name" value="Aldolase_TIM"/>
</dbReference>
<evidence type="ECO:0000256" key="5">
    <source>
        <dbReference type="ARBA" id="ARBA00037142"/>
    </source>
</evidence>
<evidence type="ECO:0000256" key="7">
    <source>
        <dbReference type="PROSITE-ProRule" id="PRU00481"/>
    </source>
</evidence>
<dbReference type="Gene3D" id="3.20.20.70">
    <property type="entry name" value="Aldolase class I"/>
    <property type="match status" value="1"/>
</dbReference>
<evidence type="ECO:0000313" key="8">
    <source>
        <dbReference type="EMBL" id="KAK3020778.1"/>
    </source>
</evidence>
<keyword evidence="9" id="KW-1185">Reference proteome</keyword>
<evidence type="ECO:0000256" key="1">
    <source>
        <dbReference type="ARBA" id="ARBA00004737"/>
    </source>
</evidence>
<comment type="pathway">
    <text evidence="1">Cofactor biosynthesis; pyridoxal 5'-phosphate biosynthesis.</text>
</comment>
<keyword evidence="3" id="KW-0663">Pyridoxal phosphate</keyword>
<dbReference type="PANTHER" id="PTHR31829">
    <property type="entry name" value="PYRIDOXAL 5'-PHOSPHATE SYNTHASE SUBUNIT SNZ1-RELATED"/>
    <property type="match status" value="1"/>
</dbReference>
<organism evidence="8 9">
    <name type="scientific">Escallonia herrerae</name>
    <dbReference type="NCBI Taxonomy" id="1293975"/>
    <lineage>
        <taxon>Eukaryota</taxon>
        <taxon>Viridiplantae</taxon>
        <taxon>Streptophyta</taxon>
        <taxon>Embryophyta</taxon>
        <taxon>Tracheophyta</taxon>
        <taxon>Spermatophyta</taxon>
        <taxon>Magnoliopsida</taxon>
        <taxon>eudicotyledons</taxon>
        <taxon>Gunneridae</taxon>
        <taxon>Pentapetalae</taxon>
        <taxon>asterids</taxon>
        <taxon>campanulids</taxon>
        <taxon>Escalloniales</taxon>
        <taxon>Escalloniaceae</taxon>
        <taxon>Escallonia</taxon>
    </lineage>
</organism>
<dbReference type="InterPro" id="IPR001852">
    <property type="entry name" value="PdxS/SNZ"/>
</dbReference>
<dbReference type="EMBL" id="JAVXUP010000796">
    <property type="protein sequence ID" value="KAK3020778.1"/>
    <property type="molecule type" value="Genomic_DNA"/>
</dbReference>
<evidence type="ECO:0000256" key="4">
    <source>
        <dbReference type="ARBA" id="ARBA00023270"/>
    </source>
</evidence>
<name>A0AA88W6M9_9ASTE</name>
<dbReference type="GO" id="GO:0006520">
    <property type="term" value="P:amino acid metabolic process"/>
    <property type="evidence" value="ECO:0007669"/>
    <property type="project" value="TreeGrafter"/>
</dbReference>
<dbReference type="EC" id="4.3.3.6" evidence="2"/>
<sequence>MNTTGKELAVGSSPIPFTYKDLQLFTDDFREENLICAAHFGKVYRGKIPEGWDAGEGWHVTVEIWEDIVKTDPLHFVAVPSDCATRFRTKQLGRLPVVHFAARRLATLEDAMLMMEFRCDGVFVGLGLFKSGDSVRRVRAIVQAVHYSDLKEVESI</sequence>
<reference evidence="8" key="1">
    <citation type="submission" date="2022-12" db="EMBL/GenBank/DDBJ databases">
        <title>Draft genome assemblies for two species of Escallonia (Escalloniales).</title>
        <authorList>
            <person name="Chanderbali A."/>
            <person name="Dervinis C."/>
            <person name="Anghel I."/>
            <person name="Soltis D."/>
            <person name="Soltis P."/>
            <person name="Zapata F."/>
        </authorList>
    </citation>
    <scope>NUCLEOTIDE SEQUENCE</scope>
    <source>
        <strain evidence="8">UCBG64.0493</strain>
        <tissue evidence="8">Leaf</tissue>
    </source>
</reference>
<dbReference type="AlphaFoldDB" id="A0AA88W6M9"/>
<dbReference type="PROSITE" id="PS51129">
    <property type="entry name" value="PDXS_SNZ_2"/>
    <property type="match status" value="1"/>
</dbReference>
<dbReference type="Gene3D" id="3.30.200.20">
    <property type="entry name" value="Phosphorylase Kinase, domain 1"/>
    <property type="match status" value="1"/>
</dbReference>
<dbReference type="GO" id="GO:0042823">
    <property type="term" value="P:pyridoxal phosphate biosynthetic process"/>
    <property type="evidence" value="ECO:0007669"/>
    <property type="project" value="InterPro"/>
</dbReference>
<keyword evidence="4" id="KW-0704">Schiff base</keyword>
<evidence type="ECO:0000256" key="6">
    <source>
        <dbReference type="ARBA" id="ARBA00047992"/>
    </source>
</evidence>
<dbReference type="InterPro" id="IPR011060">
    <property type="entry name" value="RibuloseP-bd_barrel"/>
</dbReference>
<dbReference type="SUPFAM" id="SSF51366">
    <property type="entry name" value="Ribulose-phoshate binding barrel"/>
    <property type="match status" value="1"/>
</dbReference>
<comment type="caution">
    <text evidence="8">The sequence shown here is derived from an EMBL/GenBank/DDBJ whole genome shotgun (WGS) entry which is preliminary data.</text>
</comment>
<evidence type="ECO:0000256" key="2">
    <source>
        <dbReference type="ARBA" id="ARBA00012084"/>
    </source>
</evidence>
<accession>A0AA88W6M9</accession>
<dbReference type="GO" id="GO:0036381">
    <property type="term" value="F:pyridoxal 5'-phosphate synthase (glutamine hydrolysing) activity"/>
    <property type="evidence" value="ECO:0007669"/>
    <property type="project" value="UniProtKB-EC"/>
</dbReference>
<comment type="catalytic activity">
    <reaction evidence="6">
        <text>aldehydo-D-ribose 5-phosphate + D-glyceraldehyde 3-phosphate + L-glutamine = pyridoxal 5'-phosphate + L-glutamate + phosphate + 3 H2O + H(+)</text>
        <dbReference type="Rhea" id="RHEA:31507"/>
        <dbReference type="ChEBI" id="CHEBI:15377"/>
        <dbReference type="ChEBI" id="CHEBI:15378"/>
        <dbReference type="ChEBI" id="CHEBI:29985"/>
        <dbReference type="ChEBI" id="CHEBI:43474"/>
        <dbReference type="ChEBI" id="CHEBI:58273"/>
        <dbReference type="ChEBI" id="CHEBI:58359"/>
        <dbReference type="ChEBI" id="CHEBI:59776"/>
        <dbReference type="ChEBI" id="CHEBI:597326"/>
        <dbReference type="EC" id="4.3.3.6"/>
    </reaction>
</comment>
<comment type="similarity">
    <text evidence="7">Belongs to the PdxS/SNZ family.</text>
</comment>
<comment type="function">
    <text evidence="5">Catalyzes the formation of pyridoxal 5'-phosphate from ribose 5-phosphate (RBP), glyceraldehyde 3-phosphate (G3P) and ammonia. The ammonia is provided by PDX2. Can also use ribulose 5-phosphate and dihydroxyacetone phosphate as substrates, resulting from enzyme-catalyzed isomerization of RBP and G3P, respectively. Also plays an indirect role in resistance to singlet oxygen-generating photosensitizers.</text>
</comment>
<evidence type="ECO:0000313" key="9">
    <source>
        <dbReference type="Proteomes" id="UP001188597"/>
    </source>
</evidence>